<accession>K9WHX3</accession>
<reference evidence="2 3" key="1">
    <citation type="submission" date="2012-06" db="EMBL/GenBank/DDBJ databases">
        <title>Finished chromosome of genome of Microcoleus sp. PCC 7113.</title>
        <authorList>
            <consortium name="US DOE Joint Genome Institute"/>
            <person name="Gugger M."/>
            <person name="Coursin T."/>
            <person name="Rippka R."/>
            <person name="Tandeau De Marsac N."/>
            <person name="Huntemann M."/>
            <person name="Wei C.-L."/>
            <person name="Han J."/>
            <person name="Detter J.C."/>
            <person name="Han C."/>
            <person name="Tapia R."/>
            <person name="Chen A."/>
            <person name="Kyrpides N."/>
            <person name="Mavromatis K."/>
            <person name="Markowitz V."/>
            <person name="Szeto E."/>
            <person name="Ivanova N."/>
            <person name="Pagani I."/>
            <person name="Pati A."/>
            <person name="Goodwin L."/>
            <person name="Nordberg H.P."/>
            <person name="Cantor M.N."/>
            <person name="Hua S.X."/>
            <person name="Woyke T."/>
            <person name="Kerfeld C.A."/>
        </authorList>
    </citation>
    <scope>NUCLEOTIDE SEQUENCE [LARGE SCALE GENOMIC DNA]</scope>
    <source>
        <strain evidence="2 3">PCC 7113</strain>
    </source>
</reference>
<evidence type="ECO:0000313" key="3">
    <source>
        <dbReference type="Proteomes" id="UP000010471"/>
    </source>
</evidence>
<feature type="compositionally biased region" description="Pro residues" evidence="1">
    <location>
        <begin position="113"/>
        <end position="122"/>
    </location>
</feature>
<gene>
    <name evidence="2" type="ORF">Mic7113_4091</name>
</gene>
<dbReference type="HOGENOM" id="CLU_1935629_0_0_3"/>
<keyword evidence="3" id="KW-1185">Reference proteome</keyword>
<dbReference type="Proteomes" id="UP000010471">
    <property type="component" value="Chromosome"/>
</dbReference>
<name>K9WHX3_9CYAN</name>
<dbReference type="EMBL" id="CP003630">
    <property type="protein sequence ID" value="AFZ19793.1"/>
    <property type="molecule type" value="Genomic_DNA"/>
</dbReference>
<feature type="region of interest" description="Disordered" evidence="1">
    <location>
        <begin position="98"/>
        <end position="143"/>
    </location>
</feature>
<evidence type="ECO:0000256" key="1">
    <source>
        <dbReference type="SAM" id="MobiDB-lite"/>
    </source>
</evidence>
<protein>
    <submittedName>
        <fullName evidence="2">Uncharacterized protein</fullName>
    </submittedName>
</protein>
<proteinExistence type="predicted"/>
<sequence>MAEHNSTTAKSMAITYPIIETQLRLIRALQKGYVEALEAGDWQAANYRCLHLHKLCEGLHHLSELLDREGRIPDTLTPLPARTNNSWVSSIHTTAPIHALNSAPDANDKPIGASPPPPLPEPPHYEWGMGFQGVEPPPIDEVW</sequence>
<dbReference type="AlphaFoldDB" id="K9WHX3"/>
<dbReference type="eggNOG" id="ENOG50342G8">
    <property type="taxonomic scope" value="Bacteria"/>
</dbReference>
<organism evidence="2 3">
    <name type="scientific">Allocoleopsis franciscana PCC 7113</name>
    <dbReference type="NCBI Taxonomy" id="1173027"/>
    <lineage>
        <taxon>Bacteria</taxon>
        <taxon>Bacillati</taxon>
        <taxon>Cyanobacteriota</taxon>
        <taxon>Cyanophyceae</taxon>
        <taxon>Coleofasciculales</taxon>
        <taxon>Coleofasciculaceae</taxon>
        <taxon>Allocoleopsis</taxon>
        <taxon>Allocoleopsis franciscana</taxon>
    </lineage>
</organism>
<dbReference type="KEGG" id="mic:Mic7113_4091"/>
<evidence type="ECO:0000313" key="2">
    <source>
        <dbReference type="EMBL" id="AFZ19793.1"/>
    </source>
</evidence>